<keyword evidence="3 6" id="KW-0012">Acyltransferase</keyword>
<feature type="transmembrane region" description="Helical" evidence="4">
    <location>
        <begin position="6"/>
        <end position="29"/>
    </location>
</feature>
<dbReference type="RefSeq" id="WP_183816542.1">
    <property type="nucleotide sequence ID" value="NZ_JACHOB010000001.1"/>
</dbReference>
<comment type="pathway">
    <text evidence="1">Lipid metabolism.</text>
</comment>
<dbReference type="InterPro" id="IPR002123">
    <property type="entry name" value="Plipid/glycerol_acylTrfase"/>
</dbReference>
<dbReference type="Pfam" id="PF01553">
    <property type="entry name" value="Acyltransferase"/>
    <property type="match status" value="1"/>
</dbReference>
<sequence length="243" mass="26581">MIQLRSYLYAAFMAASTLVIGVLGLPSLLRRDWAVGVSKAWCRTLLWGARVFCGLRWRVEGRELLTDGPAVIAAKHQSMWETLAIMTLLPDAAFVLKRELSRIPFFGWYARANGFIFVDRQAGAKALREMTGAAKEAVAHGRQIVIFPEGTRSPIGEHLPYQPGVAALVRTLGVPCVPVTHNAGVFWRHPGLERRPGTIVLKILDPFPADTPRPALIAGLEEAIEPATRALEAEALDSLEPAA</sequence>
<keyword evidence="7" id="KW-1185">Reference proteome</keyword>
<dbReference type="GO" id="GO:0003841">
    <property type="term" value="F:1-acylglycerol-3-phosphate O-acyltransferase activity"/>
    <property type="evidence" value="ECO:0007669"/>
    <property type="project" value="UniProtKB-EC"/>
</dbReference>
<dbReference type="PANTHER" id="PTHR10434:SF40">
    <property type="entry name" value="1-ACYL-SN-GLYCEROL-3-PHOSPHATE ACYLTRANSFERASE"/>
    <property type="match status" value="1"/>
</dbReference>
<evidence type="ECO:0000256" key="4">
    <source>
        <dbReference type="SAM" id="Phobius"/>
    </source>
</evidence>
<keyword evidence="4" id="KW-0812">Transmembrane</keyword>
<dbReference type="SUPFAM" id="SSF69593">
    <property type="entry name" value="Glycerol-3-phosphate (1)-acyltransferase"/>
    <property type="match status" value="1"/>
</dbReference>
<keyword evidence="4" id="KW-0472">Membrane</keyword>
<accession>A0A840I329</accession>
<dbReference type="GO" id="GO:0006654">
    <property type="term" value="P:phosphatidic acid biosynthetic process"/>
    <property type="evidence" value="ECO:0007669"/>
    <property type="project" value="TreeGrafter"/>
</dbReference>
<dbReference type="PANTHER" id="PTHR10434">
    <property type="entry name" value="1-ACYL-SN-GLYCEROL-3-PHOSPHATE ACYLTRANSFERASE"/>
    <property type="match status" value="1"/>
</dbReference>
<dbReference type="Proteomes" id="UP000563524">
    <property type="component" value="Unassembled WGS sequence"/>
</dbReference>
<dbReference type="EMBL" id="JACHOB010000001">
    <property type="protein sequence ID" value="MBB4658588.1"/>
    <property type="molecule type" value="Genomic_DNA"/>
</dbReference>
<dbReference type="SMART" id="SM00563">
    <property type="entry name" value="PlsC"/>
    <property type="match status" value="1"/>
</dbReference>
<proteinExistence type="predicted"/>
<protein>
    <submittedName>
        <fullName evidence="6">1-acyl-sn-glycerol-3-phosphate acyltransferase</fullName>
        <ecNumber evidence="6">2.3.1.51</ecNumber>
    </submittedName>
</protein>
<evidence type="ECO:0000313" key="7">
    <source>
        <dbReference type="Proteomes" id="UP000563524"/>
    </source>
</evidence>
<keyword evidence="4" id="KW-1133">Transmembrane helix</keyword>
<name>A0A840I329_9PROT</name>
<organism evidence="6 7">
    <name type="scientific">Parvularcula dongshanensis</name>
    <dbReference type="NCBI Taxonomy" id="1173995"/>
    <lineage>
        <taxon>Bacteria</taxon>
        <taxon>Pseudomonadati</taxon>
        <taxon>Pseudomonadota</taxon>
        <taxon>Alphaproteobacteria</taxon>
        <taxon>Parvularculales</taxon>
        <taxon>Parvularculaceae</taxon>
        <taxon>Parvularcula</taxon>
    </lineage>
</organism>
<evidence type="ECO:0000313" key="6">
    <source>
        <dbReference type="EMBL" id="MBB4658588.1"/>
    </source>
</evidence>
<evidence type="ECO:0000259" key="5">
    <source>
        <dbReference type="SMART" id="SM00563"/>
    </source>
</evidence>
<dbReference type="CDD" id="cd07989">
    <property type="entry name" value="LPLAT_AGPAT-like"/>
    <property type="match status" value="1"/>
</dbReference>
<dbReference type="EC" id="2.3.1.51" evidence="6"/>
<comment type="caution">
    <text evidence="6">The sequence shown here is derived from an EMBL/GenBank/DDBJ whole genome shotgun (WGS) entry which is preliminary data.</text>
</comment>
<dbReference type="AlphaFoldDB" id="A0A840I329"/>
<reference evidence="6 7" key="1">
    <citation type="submission" date="2020-08" db="EMBL/GenBank/DDBJ databases">
        <title>Genomic Encyclopedia of Type Strains, Phase IV (KMG-IV): sequencing the most valuable type-strain genomes for metagenomic binning, comparative biology and taxonomic classification.</title>
        <authorList>
            <person name="Goeker M."/>
        </authorList>
    </citation>
    <scope>NUCLEOTIDE SEQUENCE [LARGE SCALE GENOMIC DNA]</scope>
    <source>
        <strain evidence="6 7">DSM 102850</strain>
    </source>
</reference>
<gene>
    <name evidence="6" type="ORF">GGQ59_001088</name>
</gene>
<evidence type="ECO:0000256" key="2">
    <source>
        <dbReference type="ARBA" id="ARBA00022679"/>
    </source>
</evidence>
<evidence type="ECO:0000256" key="1">
    <source>
        <dbReference type="ARBA" id="ARBA00005189"/>
    </source>
</evidence>
<evidence type="ECO:0000256" key="3">
    <source>
        <dbReference type="ARBA" id="ARBA00023315"/>
    </source>
</evidence>
<keyword evidence="2 6" id="KW-0808">Transferase</keyword>
<feature type="domain" description="Phospholipid/glycerol acyltransferase" evidence="5">
    <location>
        <begin position="70"/>
        <end position="184"/>
    </location>
</feature>